<reference evidence="2" key="1">
    <citation type="journal article" date="2019" name="Int. J. Syst. Evol. Microbiol.">
        <title>The Global Catalogue of Microorganisms (GCM) 10K type strain sequencing project: providing services to taxonomists for standard genome sequencing and annotation.</title>
        <authorList>
            <consortium name="The Broad Institute Genomics Platform"/>
            <consortium name="The Broad Institute Genome Sequencing Center for Infectious Disease"/>
            <person name="Wu L."/>
            <person name="Ma J."/>
        </authorList>
    </citation>
    <scope>NUCLEOTIDE SEQUENCE [LARGE SCALE GENOMIC DNA]</scope>
    <source>
        <strain evidence="2">JCM 17498</strain>
    </source>
</reference>
<comment type="caution">
    <text evidence="1">The sequence shown here is derived from an EMBL/GenBank/DDBJ whole genome shotgun (WGS) entry which is preliminary data.</text>
</comment>
<evidence type="ECO:0000313" key="1">
    <source>
        <dbReference type="EMBL" id="GAA3709726.1"/>
    </source>
</evidence>
<dbReference type="Proteomes" id="UP001500523">
    <property type="component" value="Unassembled WGS sequence"/>
</dbReference>
<name>A0ABP7DYG1_9SPHN</name>
<protein>
    <submittedName>
        <fullName evidence="1">Uncharacterized protein</fullName>
    </submittedName>
</protein>
<organism evidence="1 2">
    <name type="scientific">Sphingomonas cynarae</name>
    <dbReference type="NCBI Taxonomy" id="930197"/>
    <lineage>
        <taxon>Bacteria</taxon>
        <taxon>Pseudomonadati</taxon>
        <taxon>Pseudomonadota</taxon>
        <taxon>Alphaproteobacteria</taxon>
        <taxon>Sphingomonadales</taxon>
        <taxon>Sphingomonadaceae</taxon>
        <taxon>Sphingomonas</taxon>
    </lineage>
</organism>
<proteinExistence type="predicted"/>
<keyword evidence="2" id="KW-1185">Reference proteome</keyword>
<sequence length="55" mass="6032">MIVVAVLVVVAVIAWLVMSRHDEAAIAVRDADQCWTATCRDTILQGGYERTTGQQ</sequence>
<gene>
    <name evidence="1" type="ORF">GCM10022268_18640</name>
</gene>
<dbReference type="EMBL" id="BAABBF010000004">
    <property type="protein sequence ID" value="GAA3709726.1"/>
    <property type="molecule type" value="Genomic_DNA"/>
</dbReference>
<accession>A0ABP7DYG1</accession>
<evidence type="ECO:0000313" key="2">
    <source>
        <dbReference type="Proteomes" id="UP001500523"/>
    </source>
</evidence>